<keyword evidence="3" id="KW-1185">Reference proteome</keyword>
<dbReference type="Proteomes" id="UP001066276">
    <property type="component" value="Chromosome 4_2"/>
</dbReference>
<comment type="caution">
    <text evidence="2">The sequence shown here is derived from an EMBL/GenBank/DDBJ whole genome shotgun (WGS) entry which is preliminary data.</text>
</comment>
<evidence type="ECO:0000313" key="3">
    <source>
        <dbReference type="Proteomes" id="UP001066276"/>
    </source>
</evidence>
<reference evidence="2" key="1">
    <citation type="journal article" date="2022" name="bioRxiv">
        <title>Sequencing and chromosome-scale assembly of the giantPleurodeles waltlgenome.</title>
        <authorList>
            <person name="Brown T."/>
            <person name="Elewa A."/>
            <person name="Iarovenko S."/>
            <person name="Subramanian E."/>
            <person name="Araus A.J."/>
            <person name="Petzold A."/>
            <person name="Susuki M."/>
            <person name="Suzuki K.-i.T."/>
            <person name="Hayashi T."/>
            <person name="Toyoda A."/>
            <person name="Oliveira C."/>
            <person name="Osipova E."/>
            <person name="Leigh N.D."/>
            <person name="Simon A."/>
            <person name="Yun M.H."/>
        </authorList>
    </citation>
    <scope>NUCLEOTIDE SEQUENCE</scope>
    <source>
        <strain evidence="2">20211129_DDA</strain>
        <tissue evidence="2">Liver</tissue>
    </source>
</reference>
<name>A0AAV7SG84_PLEWA</name>
<dbReference type="EMBL" id="JANPWB010000008">
    <property type="protein sequence ID" value="KAJ1162988.1"/>
    <property type="molecule type" value="Genomic_DNA"/>
</dbReference>
<feature type="compositionally biased region" description="Polar residues" evidence="1">
    <location>
        <begin position="1"/>
        <end position="10"/>
    </location>
</feature>
<evidence type="ECO:0000256" key="1">
    <source>
        <dbReference type="SAM" id="MobiDB-lite"/>
    </source>
</evidence>
<gene>
    <name evidence="2" type="ORF">NDU88_003452</name>
</gene>
<accession>A0AAV7SG84</accession>
<sequence length="91" mass="9891">MSDSMSSPNPQRFIGSESSDENFGRKPFVFDGTPLPQRISGLPTRAYAKVETQFQGEAALSLVAEEVGPGSRDKLKSTPIVTSEMNNLELD</sequence>
<organism evidence="2 3">
    <name type="scientific">Pleurodeles waltl</name>
    <name type="common">Iberian ribbed newt</name>
    <dbReference type="NCBI Taxonomy" id="8319"/>
    <lineage>
        <taxon>Eukaryota</taxon>
        <taxon>Metazoa</taxon>
        <taxon>Chordata</taxon>
        <taxon>Craniata</taxon>
        <taxon>Vertebrata</taxon>
        <taxon>Euteleostomi</taxon>
        <taxon>Amphibia</taxon>
        <taxon>Batrachia</taxon>
        <taxon>Caudata</taxon>
        <taxon>Salamandroidea</taxon>
        <taxon>Salamandridae</taxon>
        <taxon>Pleurodelinae</taxon>
        <taxon>Pleurodeles</taxon>
    </lineage>
</organism>
<proteinExistence type="predicted"/>
<protein>
    <submittedName>
        <fullName evidence="2">Uncharacterized protein</fullName>
    </submittedName>
</protein>
<evidence type="ECO:0000313" key="2">
    <source>
        <dbReference type="EMBL" id="KAJ1162988.1"/>
    </source>
</evidence>
<dbReference type="AlphaFoldDB" id="A0AAV7SG84"/>
<feature type="region of interest" description="Disordered" evidence="1">
    <location>
        <begin position="1"/>
        <end position="36"/>
    </location>
</feature>